<evidence type="ECO:0000313" key="1">
    <source>
        <dbReference type="EMBL" id="KAH7542731.1"/>
    </source>
</evidence>
<accession>A0A978VV86</accession>
<protein>
    <submittedName>
        <fullName evidence="1">Uncharacterized protein</fullName>
    </submittedName>
</protein>
<dbReference type="AlphaFoldDB" id="A0A978VV86"/>
<dbReference type="PANTHER" id="PTHR34452:SF1">
    <property type="entry name" value="SPORULATION-SPECIFIC PROTEIN"/>
    <property type="match status" value="1"/>
</dbReference>
<dbReference type="Proteomes" id="UP000813462">
    <property type="component" value="Unassembled WGS sequence"/>
</dbReference>
<dbReference type="PANTHER" id="PTHR34452">
    <property type="entry name" value="MYOSIN HEAVY CHAIN-RELATED PROTEIN"/>
    <property type="match status" value="1"/>
</dbReference>
<proteinExistence type="predicted"/>
<comment type="caution">
    <text evidence="1">The sequence shown here is derived from an EMBL/GenBank/DDBJ whole genome shotgun (WGS) entry which is preliminary data.</text>
</comment>
<sequence length="274" mass="30842">MGGGQVCPVDHFIPNEGDKSDPSGDWVTFVPPSSLRSISGRPLRSIVDLASPSPSKHLAGGRSLILEANYPSKHFWPVSLSSAASFLCFIDLPSSPGQQYSSKDYAEVGVLTILSSSIVPYLMPVVIPFREFEQQRELRERGLQTTCENLLVENYFLTIPSMLRWTRSITIFHDLDSLNKDLERRAATAEAALKRARLNYSIAVDQLQKDLELLFPRLMKDKINKLTQQLELSTESKELLMLKLQDATMRFTISRNTKMPVIQNATAWLCIIKL</sequence>
<name>A0A978VV86_ZIZJJ</name>
<reference evidence="1" key="1">
    <citation type="journal article" date="2021" name="Front. Plant Sci.">
        <title>Chromosome-Scale Genome Assembly for Chinese Sour Jujube and Insights Into Its Genome Evolution and Domestication Signature.</title>
        <authorList>
            <person name="Shen L.-Y."/>
            <person name="Luo H."/>
            <person name="Wang X.-L."/>
            <person name="Wang X.-M."/>
            <person name="Qiu X.-J."/>
            <person name="Liu H."/>
            <person name="Zhou S.-S."/>
            <person name="Jia K.-H."/>
            <person name="Nie S."/>
            <person name="Bao Y.-T."/>
            <person name="Zhang R.-G."/>
            <person name="Yun Q.-Z."/>
            <person name="Chai Y.-H."/>
            <person name="Lu J.-Y."/>
            <person name="Li Y."/>
            <person name="Zhao S.-W."/>
            <person name="Mao J.-F."/>
            <person name="Jia S.-G."/>
            <person name="Mao Y.-M."/>
        </authorList>
    </citation>
    <scope>NUCLEOTIDE SEQUENCE</scope>
    <source>
        <strain evidence="1">AT0</strain>
        <tissue evidence="1">Leaf</tissue>
    </source>
</reference>
<dbReference type="EMBL" id="JAEACU010000002">
    <property type="protein sequence ID" value="KAH7542731.1"/>
    <property type="molecule type" value="Genomic_DNA"/>
</dbReference>
<gene>
    <name evidence="1" type="ORF">FEM48_Zijuj02G0105700</name>
</gene>
<organism evidence="1 2">
    <name type="scientific">Ziziphus jujuba var. spinosa</name>
    <dbReference type="NCBI Taxonomy" id="714518"/>
    <lineage>
        <taxon>Eukaryota</taxon>
        <taxon>Viridiplantae</taxon>
        <taxon>Streptophyta</taxon>
        <taxon>Embryophyta</taxon>
        <taxon>Tracheophyta</taxon>
        <taxon>Spermatophyta</taxon>
        <taxon>Magnoliopsida</taxon>
        <taxon>eudicotyledons</taxon>
        <taxon>Gunneridae</taxon>
        <taxon>Pentapetalae</taxon>
        <taxon>rosids</taxon>
        <taxon>fabids</taxon>
        <taxon>Rosales</taxon>
        <taxon>Rhamnaceae</taxon>
        <taxon>Paliureae</taxon>
        <taxon>Ziziphus</taxon>
    </lineage>
</organism>
<evidence type="ECO:0000313" key="2">
    <source>
        <dbReference type="Proteomes" id="UP000813462"/>
    </source>
</evidence>